<dbReference type="AlphaFoldDB" id="A0AB34FWB8"/>
<dbReference type="Pfam" id="PF13561">
    <property type="entry name" value="adh_short_C2"/>
    <property type="match status" value="1"/>
</dbReference>
<dbReference type="PROSITE" id="PS00061">
    <property type="entry name" value="ADH_SHORT"/>
    <property type="match status" value="1"/>
</dbReference>
<feature type="region of interest" description="Disordered" evidence="4">
    <location>
        <begin position="83"/>
        <end position="103"/>
    </location>
</feature>
<proteinExistence type="inferred from homology"/>
<dbReference type="EMBL" id="JAQHRD010000003">
    <property type="protein sequence ID" value="KAJ6443103.1"/>
    <property type="molecule type" value="Genomic_DNA"/>
</dbReference>
<dbReference type="Proteomes" id="UP001163105">
    <property type="component" value="Unassembled WGS sequence"/>
</dbReference>
<dbReference type="PANTHER" id="PTHR43008:SF4">
    <property type="entry name" value="CHAIN DEHYDROGENASE, PUTATIVE (AFU_ORTHOLOGUE AFUA_4G08710)-RELATED"/>
    <property type="match status" value="1"/>
</dbReference>
<keyword evidence="6" id="KW-1185">Reference proteome</keyword>
<evidence type="ECO:0000313" key="5">
    <source>
        <dbReference type="EMBL" id="KAJ6443103.1"/>
    </source>
</evidence>
<dbReference type="PANTHER" id="PTHR43008">
    <property type="entry name" value="BENZIL REDUCTASE"/>
    <property type="match status" value="1"/>
</dbReference>
<reference evidence="5" key="1">
    <citation type="submission" date="2023-01" db="EMBL/GenBank/DDBJ databases">
        <title>The growth and conidiation of Purpureocillium lavendulum are regulated by nitrogen source and histone H3K14 acetylation.</title>
        <authorList>
            <person name="Tang P."/>
            <person name="Han J."/>
            <person name="Zhang C."/>
            <person name="Tang P."/>
            <person name="Qi F."/>
            <person name="Zhang K."/>
            <person name="Liang L."/>
        </authorList>
    </citation>
    <scope>NUCLEOTIDE SEQUENCE</scope>
    <source>
        <strain evidence="5">YMF1.00683</strain>
    </source>
</reference>
<dbReference type="PRINTS" id="PR00081">
    <property type="entry name" value="GDHRDH"/>
</dbReference>
<evidence type="ECO:0000256" key="4">
    <source>
        <dbReference type="SAM" id="MobiDB-lite"/>
    </source>
</evidence>
<dbReference type="GO" id="GO:0016616">
    <property type="term" value="F:oxidoreductase activity, acting on the CH-OH group of donors, NAD or NADP as acceptor"/>
    <property type="evidence" value="ECO:0007669"/>
    <property type="project" value="UniProtKB-ARBA"/>
</dbReference>
<dbReference type="PRINTS" id="PR00080">
    <property type="entry name" value="SDRFAMILY"/>
</dbReference>
<evidence type="ECO:0000313" key="6">
    <source>
        <dbReference type="Proteomes" id="UP001163105"/>
    </source>
</evidence>
<evidence type="ECO:0000256" key="2">
    <source>
        <dbReference type="ARBA" id="ARBA00022857"/>
    </source>
</evidence>
<dbReference type="InterPro" id="IPR002347">
    <property type="entry name" value="SDR_fam"/>
</dbReference>
<keyword evidence="2" id="KW-0521">NADP</keyword>
<dbReference type="SUPFAM" id="SSF51735">
    <property type="entry name" value="NAD(P)-binding Rossmann-fold domains"/>
    <property type="match status" value="1"/>
</dbReference>
<dbReference type="GO" id="GO:0050664">
    <property type="term" value="F:oxidoreductase activity, acting on NAD(P)H, oxygen as acceptor"/>
    <property type="evidence" value="ECO:0007669"/>
    <property type="project" value="TreeGrafter"/>
</dbReference>
<dbReference type="FunFam" id="3.40.50.720:FF:000245">
    <property type="entry name" value="Short chain dehydrogenase, putative"/>
    <property type="match status" value="1"/>
</dbReference>
<comment type="similarity">
    <text evidence="1">Belongs to the short-chain dehydrogenases/reductases (SDR) family.</text>
</comment>
<keyword evidence="3" id="KW-0560">Oxidoreductase</keyword>
<dbReference type="InterPro" id="IPR036291">
    <property type="entry name" value="NAD(P)-bd_dom_sf"/>
</dbReference>
<dbReference type="Gene3D" id="3.40.50.720">
    <property type="entry name" value="NAD(P)-binding Rossmann-like Domain"/>
    <property type="match status" value="1"/>
</dbReference>
<evidence type="ECO:0000256" key="1">
    <source>
        <dbReference type="ARBA" id="ARBA00006484"/>
    </source>
</evidence>
<feature type="compositionally biased region" description="Polar residues" evidence="4">
    <location>
        <begin position="92"/>
        <end position="102"/>
    </location>
</feature>
<accession>A0AB34FWB8</accession>
<evidence type="ECO:0000256" key="3">
    <source>
        <dbReference type="ARBA" id="ARBA00023002"/>
    </source>
</evidence>
<organism evidence="5 6">
    <name type="scientific">Purpureocillium lavendulum</name>
    <dbReference type="NCBI Taxonomy" id="1247861"/>
    <lineage>
        <taxon>Eukaryota</taxon>
        <taxon>Fungi</taxon>
        <taxon>Dikarya</taxon>
        <taxon>Ascomycota</taxon>
        <taxon>Pezizomycotina</taxon>
        <taxon>Sordariomycetes</taxon>
        <taxon>Hypocreomycetidae</taxon>
        <taxon>Hypocreales</taxon>
        <taxon>Ophiocordycipitaceae</taxon>
        <taxon>Purpureocillium</taxon>
    </lineage>
</organism>
<gene>
    <name evidence="5" type="ORF">O9K51_04282</name>
</gene>
<comment type="caution">
    <text evidence="5">The sequence shown here is derived from an EMBL/GenBank/DDBJ whole genome shotgun (WGS) entry which is preliminary data.</text>
</comment>
<protein>
    <submittedName>
        <fullName evidence="5">Short-chain dehydrogenase</fullName>
    </submittedName>
</protein>
<name>A0AB34FWB8_9HYPO</name>
<sequence>MSQVHRQQLAFSLDQPPTPASFPVDSIAPLPGLQLLRRPGVNIQSPMSRLAPTLRHLARRRFGAAPAAAPAAGRVHSVHTLPRSERRPMHSTPAQSNLNPTTRPHLLPEFSLKDKVIVVSGGARGLGLVQAEALLEAGATVHCIDRLPSPANDPASGFSEISKRARRDLDTSLTYHQTDVRNVGELNKIMENIADQAGRLDGLIAAAGINHETPALEYTSDEVDRMMSINVTGAFMTAQAAARQMVRLKQPGSICLIASMSGTIANRGMYAPAYNASKAAVIQLCRSLAAEWGEYGIRVNTLSPGYIMTQMLQSLFDDYPERKEVWPKENMLKRLSLPSEYRGSAVFLLSDASSFMTGSDLRIDGGHAAW</sequence>
<dbReference type="InterPro" id="IPR020904">
    <property type="entry name" value="Sc_DH/Rdtase_CS"/>
</dbReference>